<proteinExistence type="predicted"/>
<gene>
    <name evidence="3" type="ORF">OE88DRAFT_1729504</name>
</gene>
<feature type="transmembrane region" description="Helical" evidence="2">
    <location>
        <begin position="96"/>
        <end position="115"/>
    </location>
</feature>
<evidence type="ECO:0000313" key="4">
    <source>
        <dbReference type="Proteomes" id="UP000305948"/>
    </source>
</evidence>
<dbReference type="Proteomes" id="UP000305948">
    <property type="component" value="Unassembled WGS sequence"/>
</dbReference>
<organism evidence="3 4">
    <name type="scientific">Heliocybe sulcata</name>
    <dbReference type="NCBI Taxonomy" id="5364"/>
    <lineage>
        <taxon>Eukaryota</taxon>
        <taxon>Fungi</taxon>
        <taxon>Dikarya</taxon>
        <taxon>Basidiomycota</taxon>
        <taxon>Agaricomycotina</taxon>
        <taxon>Agaricomycetes</taxon>
        <taxon>Gloeophyllales</taxon>
        <taxon>Gloeophyllaceae</taxon>
        <taxon>Heliocybe</taxon>
    </lineage>
</organism>
<name>A0A5C3MW86_9AGAM</name>
<feature type="region of interest" description="Disordered" evidence="1">
    <location>
        <begin position="321"/>
        <end position="340"/>
    </location>
</feature>
<feature type="compositionally biased region" description="Basic and acidic residues" evidence="1">
    <location>
        <begin position="329"/>
        <end position="340"/>
    </location>
</feature>
<keyword evidence="4" id="KW-1185">Reference proteome</keyword>
<feature type="transmembrane region" description="Helical" evidence="2">
    <location>
        <begin position="166"/>
        <end position="189"/>
    </location>
</feature>
<evidence type="ECO:0000256" key="2">
    <source>
        <dbReference type="SAM" id="Phobius"/>
    </source>
</evidence>
<dbReference type="EMBL" id="ML213537">
    <property type="protein sequence ID" value="TFK45711.1"/>
    <property type="molecule type" value="Genomic_DNA"/>
</dbReference>
<accession>A0A5C3MW86</accession>
<evidence type="ECO:0000256" key="1">
    <source>
        <dbReference type="SAM" id="MobiDB-lite"/>
    </source>
</evidence>
<evidence type="ECO:0000313" key="3">
    <source>
        <dbReference type="EMBL" id="TFK45711.1"/>
    </source>
</evidence>
<protein>
    <submittedName>
        <fullName evidence="3">Uncharacterized protein</fullName>
    </submittedName>
</protein>
<feature type="transmembrane region" description="Helical" evidence="2">
    <location>
        <begin position="12"/>
        <end position="36"/>
    </location>
</feature>
<keyword evidence="2" id="KW-0472">Membrane</keyword>
<keyword evidence="2" id="KW-1133">Transmembrane helix</keyword>
<reference evidence="3 4" key="1">
    <citation type="journal article" date="2019" name="Nat. Ecol. Evol.">
        <title>Megaphylogeny resolves global patterns of mushroom evolution.</title>
        <authorList>
            <person name="Varga T."/>
            <person name="Krizsan K."/>
            <person name="Foldi C."/>
            <person name="Dima B."/>
            <person name="Sanchez-Garcia M."/>
            <person name="Sanchez-Ramirez S."/>
            <person name="Szollosi G.J."/>
            <person name="Szarkandi J.G."/>
            <person name="Papp V."/>
            <person name="Albert L."/>
            <person name="Andreopoulos W."/>
            <person name="Angelini C."/>
            <person name="Antonin V."/>
            <person name="Barry K.W."/>
            <person name="Bougher N.L."/>
            <person name="Buchanan P."/>
            <person name="Buyck B."/>
            <person name="Bense V."/>
            <person name="Catcheside P."/>
            <person name="Chovatia M."/>
            <person name="Cooper J."/>
            <person name="Damon W."/>
            <person name="Desjardin D."/>
            <person name="Finy P."/>
            <person name="Geml J."/>
            <person name="Haridas S."/>
            <person name="Hughes K."/>
            <person name="Justo A."/>
            <person name="Karasinski D."/>
            <person name="Kautmanova I."/>
            <person name="Kiss B."/>
            <person name="Kocsube S."/>
            <person name="Kotiranta H."/>
            <person name="LaButti K.M."/>
            <person name="Lechner B.E."/>
            <person name="Liimatainen K."/>
            <person name="Lipzen A."/>
            <person name="Lukacs Z."/>
            <person name="Mihaltcheva S."/>
            <person name="Morgado L.N."/>
            <person name="Niskanen T."/>
            <person name="Noordeloos M.E."/>
            <person name="Ohm R.A."/>
            <person name="Ortiz-Santana B."/>
            <person name="Ovrebo C."/>
            <person name="Racz N."/>
            <person name="Riley R."/>
            <person name="Savchenko A."/>
            <person name="Shiryaev A."/>
            <person name="Soop K."/>
            <person name="Spirin V."/>
            <person name="Szebenyi C."/>
            <person name="Tomsovsky M."/>
            <person name="Tulloss R.E."/>
            <person name="Uehling J."/>
            <person name="Grigoriev I.V."/>
            <person name="Vagvolgyi C."/>
            <person name="Papp T."/>
            <person name="Martin F.M."/>
            <person name="Miettinen O."/>
            <person name="Hibbett D.S."/>
            <person name="Nagy L.G."/>
        </authorList>
    </citation>
    <scope>NUCLEOTIDE SEQUENCE [LARGE SCALE GENOMIC DNA]</scope>
    <source>
        <strain evidence="3 4">OMC1185</strain>
    </source>
</reference>
<feature type="region of interest" description="Disordered" evidence="1">
    <location>
        <begin position="280"/>
        <end position="304"/>
    </location>
</feature>
<sequence length="340" mass="37203">MPSSIPLDVADLAGLIIEAVFYGIFLVLLVIAMQLTIGQGRHWKVNNVLVGVTASMAILATMQLAADVTCIFRSFMLSTRGERIAFLEDSSRPVFILRRATLITMLFLSDLFVTYRCWVVWDGSIRVVILPFCLTLASGASGSYALAWLQHSTQSKDFDKFPRRWFIATAVLSLMANAISTSLTGFYIWHKTRRTARVIGFTTSNLIPVAKIVIESGVLNEAYLLVHTITLSSGTEGMETMAALGGSFTSKGTPLIGCIFMLVIIRAGFHGGRGSDLRHVTSMDLRPPPRPNVDGSSDHSIPSDHGRHILISQEVFVRRDDIPGAPAEESSKKPDLSFAV</sequence>
<feature type="transmembrane region" description="Helical" evidence="2">
    <location>
        <begin position="127"/>
        <end position="146"/>
    </location>
</feature>
<keyword evidence="2" id="KW-0812">Transmembrane</keyword>
<feature type="transmembrane region" description="Helical" evidence="2">
    <location>
        <begin position="48"/>
        <end position="76"/>
    </location>
</feature>
<dbReference type="AlphaFoldDB" id="A0A5C3MW86"/>
<dbReference type="OrthoDB" id="2756618at2759"/>